<proteinExistence type="predicted"/>
<gene>
    <name evidence="2" type="ORF">SAMN02745207_02047</name>
</gene>
<dbReference type="InterPro" id="IPR052926">
    <property type="entry name" value="Metallo-beta-lactamase_dom"/>
</dbReference>
<name>A0A1M5V3K7_9CLOT</name>
<evidence type="ECO:0000259" key="1">
    <source>
        <dbReference type="Pfam" id="PF00753"/>
    </source>
</evidence>
<dbReference type="CDD" id="cd07713">
    <property type="entry name" value="DHPS-like_MBL-fold"/>
    <property type="match status" value="1"/>
</dbReference>
<reference evidence="2 3" key="1">
    <citation type="submission" date="2016-11" db="EMBL/GenBank/DDBJ databases">
        <authorList>
            <person name="Jaros S."/>
            <person name="Januszkiewicz K."/>
            <person name="Wedrychowicz H."/>
        </authorList>
    </citation>
    <scope>NUCLEOTIDE SEQUENCE [LARGE SCALE GENOMIC DNA]</scope>
    <source>
        <strain evidence="2 3">DSM 8605</strain>
    </source>
</reference>
<organism evidence="2 3">
    <name type="scientific">Clostridium grantii DSM 8605</name>
    <dbReference type="NCBI Taxonomy" id="1121316"/>
    <lineage>
        <taxon>Bacteria</taxon>
        <taxon>Bacillati</taxon>
        <taxon>Bacillota</taxon>
        <taxon>Clostridia</taxon>
        <taxon>Eubacteriales</taxon>
        <taxon>Clostridiaceae</taxon>
        <taxon>Clostridium</taxon>
    </lineage>
</organism>
<evidence type="ECO:0000313" key="3">
    <source>
        <dbReference type="Proteomes" id="UP000184447"/>
    </source>
</evidence>
<keyword evidence="3" id="KW-1185">Reference proteome</keyword>
<dbReference type="Gene3D" id="3.60.15.10">
    <property type="entry name" value="Ribonuclease Z/Hydroxyacylglutathione hydrolase-like"/>
    <property type="match status" value="1"/>
</dbReference>
<evidence type="ECO:0000313" key="2">
    <source>
        <dbReference type="EMBL" id="SHH69796.1"/>
    </source>
</evidence>
<dbReference type="GO" id="GO:0016740">
    <property type="term" value="F:transferase activity"/>
    <property type="evidence" value="ECO:0007669"/>
    <property type="project" value="TreeGrafter"/>
</dbReference>
<dbReference type="Pfam" id="PF00753">
    <property type="entry name" value="Lactamase_B"/>
    <property type="match status" value="1"/>
</dbReference>
<dbReference type="PANTHER" id="PTHR13754">
    <property type="entry name" value="METALLO-BETA-LACTAMASE SUPERFAMILY PROTEIN"/>
    <property type="match status" value="1"/>
</dbReference>
<feature type="domain" description="Metallo-beta-lactamase" evidence="1">
    <location>
        <begin position="2"/>
        <end position="57"/>
    </location>
</feature>
<dbReference type="InterPro" id="IPR036866">
    <property type="entry name" value="RibonucZ/Hydroxyglut_hydro"/>
</dbReference>
<dbReference type="InterPro" id="IPR001279">
    <property type="entry name" value="Metallo-B-lactamas"/>
</dbReference>
<protein>
    <submittedName>
        <fullName evidence="2">7,8-dihydropterin-6-yl-methyl-4-(Beta-D-ribofuranosyl)aminobenzene 5'-phosphate synthase</fullName>
    </submittedName>
</protein>
<dbReference type="PANTHER" id="PTHR13754:SF18">
    <property type="entry name" value="7,8-DIHYDROPTERIN-6-METHYL-4-(BETA-D-RIBOFURANOSYL)-AMINOBENZENE-5'-PHOSPHATE SYNTHASE"/>
    <property type="match status" value="1"/>
</dbReference>
<dbReference type="Proteomes" id="UP000184447">
    <property type="component" value="Unassembled WGS sequence"/>
</dbReference>
<accession>A0A1M5V3K7</accession>
<dbReference type="STRING" id="1121316.SAMN02745207_02047"/>
<dbReference type="AlphaFoldDB" id="A0A1M5V3K7"/>
<dbReference type="SUPFAM" id="SSF56281">
    <property type="entry name" value="Metallo-hydrolase/oxidoreductase"/>
    <property type="match status" value="1"/>
</dbReference>
<dbReference type="InterPro" id="IPR041712">
    <property type="entry name" value="DHPS-like_MBL-fold"/>
</dbReference>
<sequence>MNVLFDTGYSDAFIRNAQKMNTSLMNLDFLVISHGHIDHTWGLVPLIKLYTEAKIESIKYNKPTLIAHPYAFLYKEYEVDQEIGSLISEEKLSKNFNMNLSKEPVWISDKIGFLGEIERKNDFENKIPIGKFEVNGVKVDDYLIDDSAMVYKSSEGLVLITGCSHAGICNIIEYAKKICKENRIADIVGGFHLLDPSKEQLEGTIEYFEKEDINEVHACHCTDLKSKIALSKVVNLKEVGSGFTL</sequence>
<dbReference type="EMBL" id="FQXM01000010">
    <property type="protein sequence ID" value="SHH69796.1"/>
    <property type="molecule type" value="Genomic_DNA"/>
</dbReference>